<evidence type="ECO:0000256" key="1">
    <source>
        <dbReference type="SAM" id="Phobius"/>
    </source>
</evidence>
<evidence type="ECO:0000313" key="3">
    <source>
        <dbReference type="Proteomes" id="UP000277671"/>
    </source>
</evidence>
<accession>A0A495JKE4</accession>
<evidence type="ECO:0008006" key="4">
    <source>
        <dbReference type="Google" id="ProtNLM"/>
    </source>
</evidence>
<keyword evidence="1" id="KW-0472">Membrane</keyword>
<proteinExistence type="predicted"/>
<keyword evidence="1" id="KW-0812">Transmembrane</keyword>
<organism evidence="2 3">
    <name type="scientific">Micromonospora pisi</name>
    <dbReference type="NCBI Taxonomy" id="589240"/>
    <lineage>
        <taxon>Bacteria</taxon>
        <taxon>Bacillati</taxon>
        <taxon>Actinomycetota</taxon>
        <taxon>Actinomycetes</taxon>
        <taxon>Micromonosporales</taxon>
        <taxon>Micromonosporaceae</taxon>
        <taxon>Micromonospora</taxon>
    </lineage>
</organism>
<protein>
    <recommendedName>
        <fullName evidence="4">MMPL family protein</fullName>
    </recommendedName>
</protein>
<reference evidence="2 3" key="1">
    <citation type="submission" date="2018-10" db="EMBL/GenBank/DDBJ databases">
        <title>Sequencing the genomes of 1000 actinobacteria strains.</title>
        <authorList>
            <person name="Klenk H.-P."/>
        </authorList>
    </citation>
    <scope>NUCLEOTIDE SEQUENCE [LARGE SCALE GENOMIC DNA]</scope>
    <source>
        <strain evidence="2 3">DSM 45175</strain>
    </source>
</reference>
<dbReference type="EMBL" id="RBKT01000001">
    <property type="protein sequence ID" value="RKR89048.1"/>
    <property type="molecule type" value="Genomic_DNA"/>
</dbReference>
<feature type="transmembrane region" description="Helical" evidence="1">
    <location>
        <begin position="12"/>
        <end position="34"/>
    </location>
</feature>
<keyword evidence="1" id="KW-1133">Transmembrane helix</keyword>
<comment type="caution">
    <text evidence="2">The sequence shown here is derived from an EMBL/GenBank/DDBJ whole genome shotgun (WGS) entry which is preliminary data.</text>
</comment>
<evidence type="ECO:0000313" key="2">
    <source>
        <dbReference type="EMBL" id="RKR89048.1"/>
    </source>
</evidence>
<keyword evidence="3" id="KW-1185">Reference proteome</keyword>
<sequence length="55" mass="5673">MFGAIGRIVVRRPWLVIIGWVVAAVAIIMTAPSLGSVTNKEGPPPIVFCIGGGPS</sequence>
<name>A0A495JKE4_9ACTN</name>
<gene>
    <name evidence="2" type="ORF">BDK92_3385</name>
</gene>
<dbReference type="Proteomes" id="UP000277671">
    <property type="component" value="Unassembled WGS sequence"/>
</dbReference>
<dbReference type="AlphaFoldDB" id="A0A495JKE4"/>